<reference evidence="1 2" key="1">
    <citation type="submission" date="2019-03" db="EMBL/GenBank/DDBJ databases">
        <title>Genomic Encyclopedia of Type Strains, Phase III (KMG-III): the genomes of soil and plant-associated and newly described type strains.</title>
        <authorList>
            <person name="Whitman W."/>
        </authorList>
    </citation>
    <scope>NUCLEOTIDE SEQUENCE [LARGE SCALE GENOMIC DNA]</scope>
    <source>
        <strain evidence="1 2">CGMCC 1.12801</strain>
    </source>
</reference>
<protein>
    <submittedName>
        <fullName evidence="1">Uncharacterized protein</fullName>
    </submittedName>
</protein>
<evidence type="ECO:0000313" key="2">
    <source>
        <dbReference type="Proteomes" id="UP000294752"/>
    </source>
</evidence>
<evidence type="ECO:0000313" key="1">
    <source>
        <dbReference type="EMBL" id="TDS15771.1"/>
    </source>
</evidence>
<gene>
    <name evidence="1" type="ORF">B0I21_10287</name>
</gene>
<sequence length="38" mass="4455">MDEILFSDSLAHFFETYVLGSLNYRSYWKAGCAYQDVN</sequence>
<organism evidence="1 2">
    <name type="scientific">Sphingobacterium paludis</name>
    <dbReference type="NCBI Taxonomy" id="1476465"/>
    <lineage>
        <taxon>Bacteria</taxon>
        <taxon>Pseudomonadati</taxon>
        <taxon>Bacteroidota</taxon>
        <taxon>Sphingobacteriia</taxon>
        <taxon>Sphingobacteriales</taxon>
        <taxon>Sphingobacteriaceae</taxon>
        <taxon>Sphingobacterium</taxon>
    </lineage>
</organism>
<name>A0A4R7D6F1_9SPHI</name>
<comment type="caution">
    <text evidence="1">The sequence shown here is derived from an EMBL/GenBank/DDBJ whole genome shotgun (WGS) entry which is preliminary data.</text>
</comment>
<keyword evidence="2" id="KW-1185">Reference proteome</keyword>
<accession>A0A4R7D6F1</accession>
<dbReference type="Proteomes" id="UP000294752">
    <property type="component" value="Unassembled WGS sequence"/>
</dbReference>
<dbReference type="EMBL" id="SNZV01000002">
    <property type="protein sequence ID" value="TDS15771.1"/>
    <property type="molecule type" value="Genomic_DNA"/>
</dbReference>
<dbReference type="AlphaFoldDB" id="A0A4R7D6F1"/>
<proteinExistence type="predicted"/>